<evidence type="ECO:0000313" key="3">
    <source>
        <dbReference type="Proteomes" id="UP000275078"/>
    </source>
</evidence>
<dbReference type="PANTHER" id="PTHR35020">
    <property type="entry name" value="N-ACETYLGLUCOSAMINE-INDUCED PROTEIN 1"/>
    <property type="match status" value="1"/>
</dbReference>
<organism evidence="2 3">
    <name type="scientific">Ascobolus immersus RN42</name>
    <dbReference type="NCBI Taxonomy" id="1160509"/>
    <lineage>
        <taxon>Eukaryota</taxon>
        <taxon>Fungi</taxon>
        <taxon>Dikarya</taxon>
        <taxon>Ascomycota</taxon>
        <taxon>Pezizomycotina</taxon>
        <taxon>Pezizomycetes</taxon>
        <taxon>Pezizales</taxon>
        <taxon>Ascobolaceae</taxon>
        <taxon>Ascobolus</taxon>
    </lineage>
</organism>
<evidence type="ECO:0000256" key="1">
    <source>
        <dbReference type="SAM" id="MobiDB-lite"/>
    </source>
</evidence>
<dbReference type="AlphaFoldDB" id="A0A3N4HYQ2"/>
<dbReference type="Proteomes" id="UP000275078">
    <property type="component" value="Unassembled WGS sequence"/>
</dbReference>
<accession>A0A3N4HYQ2</accession>
<dbReference type="OrthoDB" id="498286at2759"/>
<keyword evidence="3" id="KW-1185">Reference proteome</keyword>
<gene>
    <name evidence="2" type="ORF">BJ508DRAFT_416302</name>
</gene>
<dbReference type="PANTHER" id="PTHR35020:SF2">
    <property type="entry name" value="N-ACETYLGLUCOSAMINE-INDUCED PROTEIN 1"/>
    <property type="match status" value="1"/>
</dbReference>
<dbReference type="EMBL" id="ML119705">
    <property type="protein sequence ID" value="RPA78962.1"/>
    <property type="molecule type" value="Genomic_DNA"/>
</dbReference>
<dbReference type="InterPro" id="IPR022036">
    <property type="entry name" value="DUF3605"/>
</dbReference>
<dbReference type="GO" id="GO:0005737">
    <property type="term" value="C:cytoplasm"/>
    <property type="evidence" value="ECO:0007669"/>
    <property type="project" value="TreeGrafter"/>
</dbReference>
<protein>
    <recommendedName>
        <fullName evidence="4">N-acetylglucosamine-induced protein 1</fullName>
    </recommendedName>
</protein>
<evidence type="ECO:0000313" key="2">
    <source>
        <dbReference type="EMBL" id="RPA78962.1"/>
    </source>
</evidence>
<proteinExistence type="predicted"/>
<feature type="region of interest" description="Disordered" evidence="1">
    <location>
        <begin position="1"/>
        <end position="21"/>
    </location>
</feature>
<dbReference type="GO" id="GO:0006044">
    <property type="term" value="P:N-acetylglucosamine metabolic process"/>
    <property type="evidence" value="ECO:0007669"/>
    <property type="project" value="TreeGrafter"/>
</dbReference>
<reference evidence="2 3" key="1">
    <citation type="journal article" date="2018" name="Nat. Ecol. Evol.">
        <title>Pezizomycetes genomes reveal the molecular basis of ectomycorrhizal truffle lifestyle.</title>
        <authorList>
            <person name="Murat C."/>
            <person name="Payen T."/>
            <person name="Noel B."/>
            <person name="Kuo A."/>
            <person name="Morin E."/>
            <person name="Chen J."/>
            <person name="Kohler A."/>
            <person name="Krizsan K."/>
            <person name="Balestrini R."/>
            <person name="Da Silva C."/>
            <person name="Montanini B."/>
            <person name="Hainaut M."/>
            <person name="Levati E."/>
            <person name="Barry K.W."/>
            <person name="Belfiori B."/>
            <person name="Cichocki N."/>
            <person name="Clum A."/>
            <person name="Dockter R.B."/>
            <person name="Fauchery L."/>
            <person name="Guy J."/>
            <person name="Iotti M."/>
            <person name="Le Tacon F."/>
            <person name="Lindquist E.A."/>
            <person name="Lipzen A."/>
            <person name="Malagnac F."/>
            <person name="Mello A."/>
            <person name="Molinier V."/>
            <person name="Miyauchi S."/>
            <person name="Poulain J."/>
            <person name="Riccioni C."/>
            <person name="Rubini A."/>
            <person name="Sitrit Y."/>
            <person name="Splivallo R."/>
            <person name="Traeger S."/>
            <person name="Wang M."/>
            <person name="Zifcakova L."/>
            <person name="Wipf D."/>
            <person name="Zambonelli A."/>
            <person name="Paolocci F."/>
            <person name="Nowrousian M."/>
            <person name="Ottonello S."/>
            <person name="Baldrian P."/>
            <person name="Spatafora J.W."/>
            <person name="Henrissat B."/>
            <person name="Nagy L.G."/>
            <person name="Aury J.M."/>
            <person name="Wincker P."/>
            <person name="Grigoriev I.V."/>
            <person name="Bonfante P."/>
            <person name="Martin F.M."/>
        </authorList>
    </citation>
    <scope>NUCLEOTIDE SEQUENCE [LARGE SCALE GENOMIC DNA]</scope>
    <source>
        <strain evidence="2 3">RN42</strain>
    </source>
</reference>
<name>A0A3N4HYQ2_ASCIM</name>
<sequence length="223" mass="25438">MLDNTTSLNDPTTTTTADTTQRNGFHVTLTAKDAAQLATPDAEFKLQTWEDLQTIIAENRIADLKRVPSDLRRYLKWSEETKKEYGSIKDFILQERLKWTDLTPKDPVAFRCEEDTKILLNDWPYGNAKGIYHLVVWTKASIDTCPPLGDLTPESRQLIQEYVSSTFNALVGDENVLWFKNWASIQSVRSVEHVHVLVRNCTEEHLAGWVGEEAARVAVKRFG</sequence>
<evidence type="ECO:0008006" key="4">
    <source>
        <dbReference type="Google" id="ProtNLM"/>
    </source>
</evidence>
<dbReference type="STRING" id="1160509.A0A3N4HYQ2"/>
<dbReference type="Pfam" id="PF12239">
    <property type="entry name" value="DUF3605"/>
    <property type="match status" value="1"/>
</dbReference>